<reference evidence="2" key="2">
    <citation type="submission" date="2021-12" db="EMBL/GenBank/DDBJ databases">
        <title>Resequencing data analysis of finger millet.</title>
        <authorList>
            <person name="Hatakeyama M."/>
            <person name="Aluri S."/>
            <person name="Balachadran M.T."/>
            <person name="Sivarajan S.R."/>
            <person name="Poveda L."/>
            <person name="Shimizu-Inatsugi R."/>
            <person name="Schlapbach R."/>
            <person name="Sreeman S.M."/>
            <person name="Shimizu K.K."/>
        </authorList>
    </citation>
    <scope>NUCLEOTIDE SEQUENCE</scope>
</reference>
<keyword evidence="3" id="KW-1185">Reference proteome</keyword>
<dbReference type="InterPro" id="IPR023213">
    <property type="entry name" value="CAT-like_dom_sf"/>
</dbReference>
<proteinExistence type="predicted"/>
<dbReference type="Pfam" id="PF02458">
    <property type="entry name" value="Transferase"/>
    <property type="match status" value="1"/>
</dbReference>
<comment type="caution">
    <text evidence="2">The sequence shown here is derived from an EMBL/GenBank/DDBJ whole genome shotgun (WGS) entry which is preliminary data.</text>
</comment>
<dbReference type="AlphaFoldDB" id="A0AAV5FFC6"/>
<sequence length="480" mass="51644">MDRGTSLLVVRVLSTRTVKPPPRPRELIPLTAWDVSLLGADYIQKGLLFPPPPFPTTSALLDHLEASLADALAVYYPVAGRLAVDERRDDGWSVSINCSGQGAELLHAVADGVGVVDVVPPDANDDVPACLVRLFFPLNHAVNNFDGCELPLFAVQVTELRDGVFLGFAYNHALSDGTSFWAFINAWAEIARARHLHPGAAPRVLTPPLLQRWFPEEPDEGGDAVVLLPYADLEFLRKTARETPPPPVLLRERMLHFSADSLASLKDRARRDLLASGDAAGAAAVTTFQALSSLLWRSVTRARRPAPDQPVVFRASVNCRGRLRPPLPPEYFGNSILAASTGPVPSSELILASRAHGRAAALVGRAVAAHSTDAFVRGRLAGAPPSVAAFRLADANAMFVSSSPRFDMYGCDFGWGKPVAARSGKGNKYDGKVSLFPGWEGGGAIVAEVELAPDHMAALEQDDELWDAVSPDKPYQAIKH</sequence>
<name>A0AAV5FFC6_ELECO</name>
<gene>
    <name evidence="2" type="primary">gb23064</name>
    <name evidence="2" type="ORF">PR202_gb23064</name>
</gene>
<dbReference type="PANTHER" id="PTHR31896:SF37">
    <property type="entry name" value="OS07G0142700 PROTEIN"/>
    <property type="match status" value="1"/>
</dbReference>
<dbReference type="Proteomes" id="UP001054889">
    <property type="component" value="Unassembled WGS sequence"/>
</dbReference>
<dbReference type="InterPro" id="IPR051283">
    <property type="entry name" value="Sec_Metabolite_Acyltrans"/>
</dbReference>
<evidence type="ECO:0000313" key="2">
    <source>
        <dbReference type="EMBL" id="GJN34408.1"/>
    </source>
</evidence>
<reference evidence="2" key="1">
    <citation type="journal article" date="2018" name="DNA Res.">
        <title>Multiple hybrid de novo genome assembly of finger millet, an orphan allotetraploid crop.</title>
        <authorList>
            <person name="Hatakeyama M."/>
            <person name="Aluri S."/>
            <person name="Balachadran M.T."/>
            <person name="Sivarajan S.R."/>
            <person name="Patrignani A."/>
            <person name="Gruter S."/>
            <person name="Poveda L."/>
            <person name="Shimizu-Inatsugi R."/>
            <person name="Baeten J."/>
            <person name="Francoijs K.J."/>
            <person name="Nataraja K.N."/>
            <person name="Reddy Y.A.N."/>
            <person name="Phadnis S."/>
            <person name="Ravikumar R.L."/>
            <person name="Schlapbach R."/>
            <person name="Sreeman S.M."/>
            <person name="Shimizu K.K."/>
        </authorList>
    </citation>
    <scope>NUCLEOTIDE SEQUENCE</scope>
</reference>
<protein>
    <submittedName>
        <fullName evidence="2">Uncharacterized protein</fullName>
    </submittedName>
</protein>
<keyword evidence="1" id="KW-0808">Transferase</keyword>
<accession>A0AAV5FFC6</accession>
<evidence type="ECO:0000256" key="1">
    <source>
        <dbReference type="ARBA" id="ARBA00022679"/>
    </source>
</evidence>
<dbReference type="GO" id="GO:0016747">
    <property type="term" value="F:acyltransferase activity, transferring groups other than amino-acyl groups"/>
    <property type="evidence" value="ECO:0007669"/>
    <property type="project" value="UniProtKB-ARBA"/>
</dbReference>
<organism evidence="2 3">
    <name type="scientific">Eleusine coracana subsp. coracana</name>
    <dbReference type="NCBI Taxonomy" id="191504"/>
    <lineage>
        <taxon>Eukaryota</taxon>
        <taxon>Viridiplantae</taxon>
        <taxon>Streptophyta</taxon>
        <taxon>Embryophyta</taxon>
        <taxon>Tracheophyta</taxon>
        <taxon>Spermatophyta</taxon>
        <taxon>Magnoliopsida</taxon>
        <taxon>Liliopsida</taxon>
        <taxon>Poales</taxon>
        <taxon>Poaceae</taxon>
        <taxon>PACMAD clade</taxon>
        <taxon>Chloridoideae</taxon>
        <taxon>Cynodonteae</taxon>
        <taxon>Eleusininae</taxon>
        <taxon>Eleusine</taxon>
    </lineage>
</organism>
<dbReference type="Gene3D" id="3.30.559.10">
    <property type="entry name" value="Chloramphenicol acetyltransferase-like domain"/>
    <property type="match status" value="2"/>
</dbReference>
<dbReference type="PANTHER" id="PTHR31896">
    <property type="entry name" value="FAMILY REGULATORY PROTEIN, PUTATIVE (AFU_ORTHOLOGUE AFUA_3G14730)-RELATED"/>
    <property type="match status" value="1"/>
</dbReference>
<dbReference type="SUPFAM" id="SSF52777">
    <property type="entry name" value="CoA-dependent acyltransferases"/>
    <property type="match status" value="1"/>
</dbReference>
<evidence type="ECO:0000313" key="3">
    <source>
        <dbReference type="Proteomes" id="UP001054889"/>
    </source>
</evidence>
<dbReference type="EMBL" id="BQKI01000085">
    <property type="protein sequence ID" value="GJN34408.1"/>
    <property type="molecule type" value="Genomic_DNA"/>
</dbReference>